<name>A0A0F9IZC4_9ZZZZ</name>
<accession>A0A0F9IZC4</accession>
<dbReference type="EMBL" id="LAZR01011245">
    <property type="protein sequence ID" value="KKM62683.1"/>
    <property type="molecule type" value="Genomic_DNA"/>
</dbReference>
<gene>
    <name evidence="1" type="ORF">LCGC14_1519160</name>
</gene>
<protein>
    <submittedName>
        <fullName evidence="1">Uncharacterized protein</fullName>
    </submittedName>
</protein>
<reference evidence="1" key="1">
    <citation type="journal article" date="2015" name="Nature">
        <title>Complex archaea that bridge the gap between prokaryotes and eukaryotes.</title>
        <authorList>
            <person name="Spang A."/>
            <person name="Saw J.H."/>
            <person name="Jorgensen S.L."/>
            <person name="Zaremba-Niedzwiedzka K."/>
            <person name="Martijn J."/>
            <person name="Lind A.E."/>
            <person name="van Eijk R."/>
            <person name="Schleper C."/>
            <person name="Guy L."/>
            <person name="Ettema T.J."/>
        </authorList>
    </citation>
    <scope>NUCLEOTIDE SEQUENCE</scope>
</reference>
<evidence type="ECO:0000313" key="1">
    <source>
        <dbReference type="EMBL" id="KKM62683.1"/>
    </source>
</evidence>
<sequence>MEALTKEDWQKILTDANTQYRDAMMEAAINKSVADTAREHLKNFDDEKNTKLTSAVAVKGKTEAPLS</sequence>
<comment type="caution">
    <text evidence="1">The sequence shown here is derived from an EMBL/GenBank/DDBJ whole genome shotgun (WGS) entry which is preliminary data.</text>
</comment>
<organism evidence="1">
    <name type="scientific">marine sediment metagenome</name>
    <dbReference type="NCBI Taxonomy" id="412755"/>
    <lineage>
        <taxon>unclassified sequences</taxon>
        <taxon>metagenomes</taxon>
        <taxon>ecological metagenomes</taxon>
    </lineage>
</organism>
<dbReference type="AlphaFoldDB" id="A0A0F9IZC4"/>
<proteinExistence type="predicted"/>